<dbReference type="SUPFAM" id="SSF69322">
    <property type="entry name" value="Tricorn protease domain 2"/>
    <property type="match status" value="1"/>
</dbReference>
<protein>
    <recommendedName>
        <fullName evidence="7">Tricorn protease homolog</fullName>
        <ecNumber evidence="7">3.4.21.-</ecNumber>
    </recommendedName>
</protein>
<dbReference type="InterPro" id="IPR029045">
    <property type="entry name" value="ClpP/crotonase-like_dom_sf"/>
</dbReference>
<reference evidence="11" key="1">
    <citation type="submission" date="2021-11" db="EMBL/GenBank/DDBJ databases">
        <title>The complete genome of Massilia sp sp. G4R7.</title>
        <authorList>
            <person name="Liu L."/>
            <person name="Yue J."/>
            <person name="Yuan J."/>
            <person name="Yang F."/>
            <person name="Li L."/>
        </authorList>
    </citation>
    <scope>NUCLEOTIDE SEQUENCE</scope>
    <source>
        <strain evidence="11">G4R7</strain>
    </source>
</reference>
<evidence type="ECO:0000256" key="1">
    <source>
        <dbReference type="ARBA" id="ARBA00004496"/>
    </source>
</evidence>
<dbReference type="InterPro" id="IPR012393">
    <property type="entry name" value="Tricorn_protease"/>
</dbReference>
<evidence type="ECO:0000256" key="3">
    <source>
        <dbReference type="ARBA" id="ARBA00022490"/>
    </source>
</evidence>
<dbReference type="PANTHER" id="PTHR43253">
    <property type="entry name" value="TRICORN PROTEASE HOMOLOG 2-RELATED"/>
    <property type="match status" value="1"/>
</dbReference>
<proteinExistence type="inferred from homology"/>
<dbReference type="EC" id="3.4.21.-" evidence="7"/>
<dbReference type="EMBL" id="JAJNOC010000009">
    <property type="protein sequence ID" value="MCD2518933.1"/>
    <property type="molecule type" value="Genomic_DNA"/>
</dbReference>
<evidence type="ECO:0000256" key="8">
    <source>
        <dbReference type="SAM" id="MobiDB-lite"/>
    </source>
</evidence>
<comment type="caution">
    <text evidence="11">The sequence shown here is derived from an EMBL/GenBank/DDBJ whole genome shotgun (WGS) entry which is preliminary data.</text>
</comment>
<evidence type="ECO:0000256" key="6">
    <source>
        <dbReference type="ARBA" id="ARBA00022825"/>
    </source>
</evidence>
<gene>
    <name evidence="11" type="ORF">LQ564_21775</name>
</gene>
<evidence type="ECO:0000256" key="9">
    <source>
        <dbReference type="SAM" id="SignalP"/>
    </source>
</evidence>
<keyword evidence="6 7" id="KW-0720">Serine protease</keyword>
<dbReference type="Gene3D" id="3.90.226.10">
    <property type="entry name" value="2-enoyl-CoA Hydratase, Chain A, domain 1"/>
    <property type="match status" value="1"/>
</dbReference>
<dbReference type="InterPro" id="IPR028204">
    <property type="entry name" value="Tricorn_C1"/>
</dbReference>
<comment type="function">
    <text evidence="7">Degrades oligopeptides.</text>
</comment>
<dbReference type="InterPro" id="IPR015943">
    <property type="entry name" value="WD40/YVTN_repeat-like_dom_sf"/>
</dbReference>
<dbReference type="Gene3D" id="2.130.10.10">
    <property type="entry name" value="YVTN repeat-like/Quinoprotein amine dehydrogenase"/>
    <property type="match status" value="1"/>
</dbReference>
<feature type="compositionally biased region" description="Basic and acidic residues" evidence="8">
    <location>
        <begin position="1118"/>
        <end position="1129"/>
    </location>
</feature>
<dbReference type="Pfam" id="PF03572">
    <property type="entry name" value="Peptidase_S41"/>
    <property type="match status" value="1"/>
</dbReference>
<dbReference type="InterPro" id="IPR029414">
    <property type="entry name" value="Tricorn_PDZ"/>
</dbReference>
<evidence type="ECO:0000256" key="4">
    <source>
        <dbReference type="ARBA" id="ARBA00022670"/>
    </source>
</evidence>
<dbReference type="InterPro" id="IPR005151">
    <property type="entry name" value="Tail-specific_protease"/>
</dbReference>
<evidence type="ECO:0000256" key="7">
    <source>
        <dbReference type="PIRNR" id="PIRNR036421"/>
    </source>
</evidence>
<evidence type="ECO:0000256" key="2">
    <source>
        <dbReference type="ARBA" id="ARBA00008524"/>
    </source>
</evidence>
<feature type="region of interest" description="Disordered" evidence="8">
    <location>
        <begin position="1109"/>
        <end position="1140"/>
    </location>
</feature>
<dbReference type="RefSeq" id="WP_231060201.1">
    <property type="nucleotide sequence ID" value="NZ_JAJNOC010000009.1"/>
</dbReference>
<evidence type="ECO:0000256" key="5">
    <source>
        <dbReference type="ARBA" id="ARBA00022801"/>
    </source>
</evidence>
<dbReference type="InterPro" id="IPR036034">
    <property type="entry name" value="PDZ_sf"/>
</dbReference>
<feature type="signal peptide" evidence="9">
    <location>
        <begin position="1"/>
        <end position="21"/>
    </location>
</feature>
<feature type="chain" id="PRO_5045601253" description="Tricorn protease homolog" evidence="9">
    <location>
        <begin position="22"/>
        <end position="1140"/>
    </location>
</feature>
<keyword evidence="3 7" id="KW-0963">Cytoplasm</keyword>
<dbReference type="PIRSF" id="PIRSF036421">
    <property type="entry name" value="Tricorn_protease"/>
    <property type="match status" value="1"/>
</dbReference>
<dbReference type="Gene3D" id="2.120.10.60">
    <property type="entry name" value="Tricorn protease N-terminal domain"/>
    <property type="match status" value="1"/>
</dbReference>
<name>A0ABS8QB06_9BURK</name>
<dbReference type="SUPFAM" id="SSF69304">
    <property type="entry name" value="Tricorn protease N-terminal domain"/>
    <property type="match status" value="1"/>
</dbReference>
<evidence type="ECO:0000313" key="11">
    <source>
        <dbReference type="EMBL" id="MCD2518933.1"/>
    </source>
</evidence>
<dbReference type="SUPFAM" id="SSF52096">
    <property type="entry name" value="ClpP/crotonase"/>
    <property type="match status" value="1"/>
</dbReference>
<evidence type="ECO:0000259" key="10">
    <source>
        <dbReference type="SMART" id="SM00245"/>
    </source>
</evidence>
<organism evidence="11 12">
    <name type="scientific">Massilia phyllostachyos</name>
    <dbReference type="NCBI Taxonomy" id="2898585"/>
    <lineage>
        <taxon>Bacteria</taxon>
        <taxon>Pseudomonadati</taxon>
        <taxon>Pseudomonadota</taxon>
        <taxon>Betaproteobacteria</taxon>
        <taxon>Burkholderiales</taxon>
        <taxon>Oxalobacteraceae</taxon>
        <taxon>Telluria group</taxon>
        <taxon>Massilia</taxon>
    </lineage>
</organism>
<keyword evidence="5 7" id="KW-0378">Hydrolase</keyword>
<keyword evidence="4 7" id="KW-0645">Protease</keyword>
<evidence type="ECO:0000313" key="12">
    <source>
        <dbReference type="Proteomes" id="UP001179361"/>
    </source>
</evidence>
<dbReference type="Pfam" id="PF26550">
    <property type="entry name" value="Tricorn_2nd"/>
    <property type="match status" value="1"/>
</dbReference>
<dbReference type="Pfam" id="PF14685">
    <property type="entry name" value="PDZ_Tricorn"/>
    <property type="match status" value="1"/>
</dbReference>
<dbReference type="Pfam" id="PF26549">
    <property type="entry name" value="Tricorn_N"/>
    <property type="match status" value="1"/>
</dbReference>
<dbReference type="Gene3D" id="3.30.750.44">
    <property type="match status" value="1"/>
</dbReference>
<comment type="subcellular location">
    <subcellularLocation>
        <location evidence="1 7">Cytoplasm</location>
    </subcellularLocation>
</comment>
<sequence length="1140" mass="123871">MTVPRTILALSLALIGSQAAAADPYFRFPAVRGDTVVFTAEGDLWRTTLAGGKATRLTTHPSSETQAAISPDGKSIAFAASYEGAQEAYVMPIEGGLPKRVTFENGGVTVLGWTAQGEVLVSTENSTGPSKHRVVAALDPARLTRRVLPLADANDATLSDDGRTVFFTRMGLSMTNDNVKAYRGGAHAQLWRYELGQPGEATPMFKGDDANNRRAMWWQGRVYFISDAGGSDNIWSALPDGSDRKVHTKHSDWDVRTASLGDGRIAYQLGADLHVFDIASGADTVVKASLVSDFDQQRTRRVRSPLDALTDIEVANKAERIVLTARGRVTVAGTGSHRRVEIAVPEGARARSAVFSHDDKWVYAFVDTTGENEIWRYAADGSGKGERLTTDGASHRSGIYPSPDGKWLAHTDKKGRTWLLDLNAKTNVIIDDARQVGADRPDQVVWSPDSRNLAFVRVGSSEQRNQIGMYNLPSKSKAFVTTDRYTADSPVFSPDGKWLYFLSARNFNVSNGGPWGDRNMGPVFDRRVGVYALALQPGVRFPFKAEDELTKPEEKSPEAAARLAVTTPGKEDAVAIAAATAAANAVNAANADKAKPAAPVPAVDYAGLRERLYVVPIAPGNYRGLDIDDKRLYLLDTGDNGRGVLKTLEISRSSPQPETFAANVRSWGLSSDRKHVFYRTAAATGPGEMLIVPAGAKAPADVSKARVKVDDWAISTNPRLEWTQMFNDAWRMHRDFLYDANMRGVDWAAVRGKYAPLVERVTDRAELNDVLGMMVGELGALHSQIVPGDIRRATGEGVPSSLGAVLSRVGDGFRVDRIYRSEPELPLERGPLAQPDVGVKEGDIITAVNGKQLSESRDIADLLLDQADKQVLLHVKSGGDKNAKPRAVIVTPVSMVRHASLRYADWEQGRAQQADAASKGRIGYLHLRAMSTADINAFARDFYANINKEGLIIDVRRNNGGNIDSWIIEKLLRRSWAFWSANGNQPQSNMQNTFRGHLVVLMDELTYSDGETFAAGIKALKLGPLVGKRSAGAGVWLSDGNTLADNGRARVAEFGQFATDGEWLIEGVGVTPDVEVENLPHETFAGRDRQLEVAIELLEKKMAEQPVKPWKPAAIPALRRDGGPREGIPREGAAGGATQR</sequence>
<dbReference type="Gene3D" id="2.30.42.10">
    <property type="match status" value="1"/>
</dbReference>
<dbReference type="PANTHER" id="PTHR43253:SF1">
    <property type="entry name" value="TRICORN PROTEASE HOMOLOG 2-RELATED"/>
    <property type="match status" value="1"/>
</dbReference>
<dbReference type="Pfam" id="PF14684">
    <property type="entry name" value="Tricorn_C1"/>
    <property type="match status" value="1"/>
</dbReference>
<dbReference type="SMART" id="SM00245">
    <property type="entry name" value="TSPc"/>
    <property type="match status" value="1"/>
</dbReference>
<accession>A0ABS8QB06</accession>
<keyword evidence="9" id="KW-0732">Signal</keyword>
<comment type="similarity">
    <text evidence="2 7">Belongs to the peptidase S41B family.</text>
</comment>
<feature type="domain" description="Tail specific protease" evidence="10">
    <location>
        <begin position="883"/>
        <end position="1077"/>
    </location>
</feature>
<dbReference type="Proteomes" id="UP001179361">
    <property type="component" value="Unassembled WGS sequence"/>
</dbReference>
<keyword evidence="12" id="KW-1185">Reference proteome</keyword>
<dbReference type="SUPFAM" id="SSF50156">
    <property type="entry name" value="PDZ domain-like"/>
    <property type="match status" value="1"/>
</dbReference>
<dbReference type="CDD" id="cd07562">
    <property type="entry name" value="Peptidase_S41_TRI"/>
    <property type="match status" value="1"/>
</dbReference>